<feature type="transmembrane region" description="Helical" evidence="11">
    <location>
        <begin position="32"/>
        <end position="54"/>
    </location>
</feature>
<dbReference type="PANTHER" id="PTHR30386">
    <property type="entry name" value="MEMBRANE FUSION SUBUNIT OF EMRAB-TOLC MULTIDRUG EFFLUX PUMP"/>
    <property type="match status" value="1"/>
</dbReference>
<keyword evidence="5" id="KW-0997">Cell inner membrane</keyword>
<dbReference type="Pfam" id="PF25963">
    <property type="entry name" value="Beta-barrel_AAEA"/>
    <property type="match status" value="1"/>
</dbReference>
<evidence type="ECO:0000256" key="4">
    <source>
        <dbReference type="ARBA" id="ARBA00022475"/>
    </source>
</evidence>
<evidence type="ECO:0000259" key="13">
    <source>
        <dbReference type="Pfam" id="PF25963"/>
    </source>
</evidence>
<keyword evidence="6 11" id="KW-0812">Transmembrane</keyword>
<dbReference type="EMBL" id="QFMX01000008">
    <property type="protein sequence ID" value="PZO73290.1"/>
    <property type="molecule type" value="Genomic_DNA"/>
</dbReference>
<protein>
    <submittedName>
        <fullName evidence="14">EmrA/EmrK family multidrug efflux transporter periplasmic adaptor subunit</fullName>
    </submittedName>
</protein>
<evidence type="ECO:0000256" key="8">
    <source>
        <dbReference type="ARBA" id="ARBA00023136"/>
    </source>
</evidence>
<organism evidence="14 15">
    <name type="scientific">Sphingomonas taxi</name>
    <dbReference type="NCBI Taxonomy" id="1549858"/>
    <lineage>
        <taxon>Bacteria</taxon>
        <taxon>Pseudomonadati</taxon>
        <taxon>Pseudomonadota</taxon>
        <taxon>Alphaproteobacteria</taxon>
        <taxon>Sphingomonadales</taxon>
        <taxon>Sphingomonadaceae</taxon>
        <taxon>Sphingomonas</taxon>
    </lineage>
</organism>
<evidence type="ECO:0000256" key="3">
    <source>
        <dbReference type="ARBA" id="ARBA00022448"/>
    </source>
</evidence>
<feature type="compositionally biased region" description="Low complexity" evidence="10">
    <location>
        <begin position="1"/>
        <end position="10"/>
    </location>
</feature>
<evidence type="ECO:0000256" key="2">
    <source>
        <dbReference type="ARBA" id="ARBA00009477"/>
    </source>
</evidence>
<keyword evidence="8 11" id="KW-0472">Membrane</keyword>
<name>A0A2W4YTE4_9SPHN</name>
<comment type="similarity">
    <text evidence="2">Belongs to the membrane fusion protein (MFP) (TC 8.A.1) family.</text>
</comment>
<evidence type="ECO:0000256" key="1">
    <source>
        <dbReference type="ARBA" id="ARBA00004377"/>
    </source>
</evidence>
<dbReference type="Proteomes" id="UP000249555">
    <property type="component" value="Unassembled WGS sequence"/>
</dbReference>
<feature type="coiled-coil region" evidence="9">
    <location>
        <begin position="131"/>
        <end position="158"/>
    </location>
</feature>
<accession>A0A2W4YTE4</accession>
<evidence type="ECO:0000256" key="5">
    <source>
        <dbReference type="ARBA" id="ARBA00022519"/>
    </source>
</evidence>
<dbReference type="GO" id="GO:0015721">
    <property type="term" value="P:bile acid and bile salt transport"/>
    <property type="evidence" value="ECO:0007669"/>
    <property type="project" value="UniProtKB-ARBA"/>
</dbReference>
<dbReference type="GO" id="GO:0046677">
    <property type="term" value="P:response to antibiotic"/>
    <property type="evidence" value="ECO:0007669"/>
    <property type="project" value="UniProtKB-ARBA"/>
</dbReference>
<sequence>MTDTQTDPAPAAAPAPTDAPTPAGNPRARKRALTILGVVVVIGAIVWAVFHFLLAAPEQETDDAYVAGDVVAITARDPGQVTAIHADNTQVVKAGQPLIDLDAATADVGLASAEAELARAVRSTRSDFSKVNETGAAVVQAEAELARARNDLARRRGAAAEGAISGEELSHAADQVKVAAATLQLARSQQAQSRTGVAGTTVSNNPAVMAAIAAYRRAAITRSHMHVVAPIDGVVAQRTVQLGQQVSAGMPLMSVVPLDRVWVDANFRETQLRDLRIGQPATVTADMYGDDLVYHGRVVGLGAGSGNAFALLPPQNASGNWIKITQRVPVRIALDKGELRRNPLRVGLSVNTIVDTADKSGTMVGRPAVAAYKGLATGAGDAAVEAKIRQIIAANR</sequence>
<evidence type="ECO:0000313" key="14">
    <source>
        <dbReference type="EMBL" id="PZO73290.1"/>
    </source>
</evidence>
<proteinExistence type="inferred from homology"/>
<evidence type="ECO:0000259" key="12">
    <source>
        <dbReference type="Pfam" id="PF25885"/>
    </source>
</evidence>
<feature type="domain" description="Multidrug export protein EmrA/FarA alpha-helical hairpin" evidence="12">
    <location>
        <begin position="106"/>
        <end position="221"/>
    </location>
</feature>
<evidence type="ECO:0000313" key="15">
    <source>
        <dbReference type="Proteomes" id="UP000249555"/>
    </source>
</evidence>
<evidence type="ECO:0000256" key="6">
    <source>
        <dbReference type="ARBA" id="ARBA00022692"/>
    </source>
</evidence>
<dbReference type="SUPFAM" id="SSF111369">
    <property type="entry name" value="HlyD-like secretion proteins"/>
    <property type="match status" value="1"/>
</dbReference>
<keyword evidence="7 11" id="KW-1133">Transmembrane helix</keyword>
<feature type="region of interest" description="Disordered" evidence="10">
    <location>
        <begin position="1"/>
        <end position="26"/>
    </location>
</feature>
<evidence type="ECO:0000256" key="9">
    <source>
        <dbReference type="SAM" id="Coils"/>
    </source>
</evidence>
<keyword evidence="3" id="KW-0813">Transport</keyword>
<reference evidence="14 15" key="1">
    <citation type="submission" date="2017-08" db="EMBL/GenBank/DDBJ databases">
        <title>Infants hospitalized years apart are colonized by the same room-sourced microbial strains.</title>
        <authorList>
            <person name="Brooks B."/>
            <person name="Olm M.R."/>
            <person name="Firek B.A."/>
            <person name="Baker R."/>
            <person name="Thomas B.C."/>
            <person name="Morowitz M.J."/>
            <person name="Banfield J.F."/>
        </authorList>
    </citation>
    <scope>NUCLEOTIDE SEQUENCE [LARGE SCALE GENOMIC DNA]</scope>
    <source>
        <strain evidence="14">S2_018_000_R3_119</strain>
    </source>
</reference>
<keyword evidence="9" id="KW-0175">Coiled coil</keyword>
<gene>
    <name evidence="14" type="ORF">DI640_09500</name>
</gene>
<comment type="caution">
    <text evidence="14">The sequence shown here is derived from an EMBL/GenBank/DDBJ whole genome shotgun (WGS) entry which is preliminary data.</text>
</comment>
<evidence type="ECO:0000256" key="7">
    <source>
        <dbReference type="ARBA" id="ARBA00022989"/>
    </source>
</evidence>
<dbReference type="FunFam" id="2.40.30.170:FF:000003">
    <property type="entry name" value="Multidrug resistance protein A"/>
    <property type="match status" value="1"/>
</dbReference>
<dbReference type="GO" id="GO:1990961">
    <property type="term" value="P:xenobiotic detoxification by transmembrane export across the plasma membrane"/>
    <property type="evidence" value="ECO:0007669"/>
    <property type="project" value="UniProtKB-ARBA"/>
</dbReference>
<keyword evidence="4" id="KW-1003">Cell membrane</keyword>
<dbReference type="PANTHER" id="PTHR30386:SF19">
    <property type="entry name" value="MULTIDRUG EXPORT PROTEIN EMRA-RELATED"/>
    <property type="match status" value="1"/>
</dbReference>
<dbReference type="InterPro" id="IPR058634">
    <property type="entry name" value="AaeA-lik-b-barrel"/>
</dbReference>
<dbReference type="Gene3D" id="2.40.30.170">
    <property type="match status" value="1"/>
</dbReference>
<dbReference type="Gene3D" id="1.10.287.470">
    <property type="entry name" value="Helix hairpin bin"/>
    <property type="match status" value="1"/>
</dbReference>
<dbReference type="InterPro" id="IPR050739">
    <property type="entry name" value="MFP"/>
</dbReference>
<comment type="subcellular location">
    <subcellularLocation>
        <location evidence="1">Cell inner membrane</location>
        <topology evidence="1">Single-pass membrane protein</topology>
    </subcellularLocation>
</comment>
<evidence type="ECO:0000256" key="10">
    <source>
        <dbReference type="SAM" id="MobiDB-lite"/>
    </source>
</evidence>
<dbReference type="InterPro" id="IPR058633">
    <property type="entry name" value="EmrA/FarA_HH"/>
</dbReference>
<dbReference type="Pfam" id="PF25885">
    <property type="entry name" value="HH_EMRA"/>
    <property type="match status" value="1"/>
</dbReference>
<feature type="domain" description="p-hydroxybenzoic acid efflux pump subunit AaeA-like beta-barrel" evidence="13">
    <location>
        <begin position="262"/>
        <end position="339"/>
    </location>
</feature>
<dbReference type="AlphaFoldDB" id="A0A2W4YTE4"/>
<evidence type="ECO:0000256" key="11">
    <source>
        <dbReference type="SAM" id="Phobius"/>
    </source>
</evidence>
<dbReference type="GO" id="GO:0005886">
    <property type="term" value="C:plasma membrane"/>
    <property type="evidence" value="ECO:0007669"/>
    <property type="project" value="UniProtKB-SubCell"/>
</dbReference>